<dbReference type="CDD" id="cd17511">
    <property type="entry name" value="YbjN_AmyR-like"/>
    <property type="match status" value="1"/>
</dbReference>
<dbReference type="Proteomes" id="UP000244810">
    <property type="component" value="Unassembled WGS sequence"/>
</dbReference>
<proteinExistence type="predicted"/>
<keyword evidence="2" id="KW-0472">Membrane</keyword>
<evidence type="ECO:0000256" key="1">
    <source>
        <dbReference type="SAM" id="MobiDB-lite"/>
    </source>
</evidence>
<dbReference type="InterPro" id="IPR019660">
    <property type="entry name" value="Put_sensory_transdc_reg_YbjN"/>
</dbReference>
<dbReference type="EMBL" id="QDDR01000002">
    <property type="protein sequence ID" value="PVE48645.1"/>
    <property type="molecule type" value="Genomic_DNA"/>
</dbReference>
<keyword evidence="2" id="KW-0812">Transmembrane</keyword>
<organism evidence="3 4">
    <name type="scientific">Pararhodobacter aggregans</name>
    <dbReference type="NCBI Taxonomy" id="404875"/>
    <lineage>
        <taxon>Bacteria</taxon>
        <taxon>Pseudomonadati</taxon>
        <taxon>Pseudomonadota</taxon>
        <taxon>Alphaproteobacteria</taxon>
        <taxon>Rhodobacterales</taxon>
        <taxon>Paracoccaceae</taxon>
        <taxon>Pararhodobacter</taxon>
    </lineage>
</organism>
<dbReference type="AlphaFoldDB" id="A0A2T7UV40"/>
<keyword evidence="2" id="KW-1133">Transmembrane helix</keyword>
<feature type="region of interest" description="Disordered" evidence="1">
    <location>
        <begin position="338"/>
        <end position="357"/>
    </location>
</feature>
<name>A0A2T7UV40_9RHOB</name>
<feature type="transmembrane region" description="Helical" evidence="2">
    <location>
        <begin position="167"/>
        <end position="189"/>
    </location>
</feature>
<dbReference type="Pfam" id="PF10722">
    <property type="entry name" value="YbjN"/>
    <property type="match status" value="1"/>
</dbReference>
<evidence type="ECO:0000313" key="3">
    <source>
        <dbReference type="EMBL" id="PVE48645.1"/>
    </source>
</evidence>
<feature type="region of interest" description="Disordered" evidence="1">
    <location>
        <begin position="1"/>
        <end position="23"/>
    </location>
</feature>
<evidence type="ECO:0000313" key="4">
    <source>
        <dbReference type="Proteomes" id="UP000244810"/>
    </source>
</evidence>
<reference evidence="3 4" key="1">
    <citation type="journal article" date="2011" name="Syst. Appl. Microbiol.">
        <title>Defluviimonas denitrificans gen. nov., sp. nov., and Pararhodobacter aggregans gen. nov., sp. nov., non-phototrophic Rhodobacteraceae from the biofilter of a marine aquaculture.</title>
        <authorList>
            <person name="Foesel B.U."/>
            <person name="Drake H.L."/>
            <person name="Schramm A."/>
        </authorList>
    </citation>
    <scope>NUCLEOTIDE SEQUENCE [LARGE SCALE GENOMIC DNA]</scope>
    <source>
        <strain evidence="3 4">D1-19</strain>
    </source>
</reference>
<keyword evidence="4" id="KW-1185">Reference proteome</keyword>
<evidence type="ECO:0000256" key="2">
    <source>
        <dbReference type="SAM" id="Phobius"/>
    </source>
</evidence>
<comment type="caution">
    <text evidence="3">The sequence shown here is derived from an EMBL/GenBank/DDBJ whole genome shotgun (WGS) entry which is preliminary data.</text>
</comment>
<protein>
    <recommendedName>
        <fullName evidence="5">YbjN domain-containing protein</fullName>
    </recommendedName>
</protein>
<feature type="region of interest" description="Disordered" evidence="1">
    <location>
        <begin position="124"/>
        <end position="148"/>
    </location>
</feature>
<evidence type="ECO:0008006" key="5">
    <source>
        <dbReference type="Google" id="ProtNLM"/>
    </source>
</evidence>
<gene>
    <name evidence="3" type="ORF">DDE23_06220</name>
</gene>
<accession>A0A2T7UV40</accession>
<sequence>MALRCGQGRTRVGPRGTQFTGEDHHHLLRDPDRAQPRAFLAGQGFGPDEVPAARRLGVDPFGQRMGEAVGNGLQTFGFCRALRGGDDLVFVHRGFRLLRAGSLRPASAPFAAIGPALQAAEAAARPGSAGPCRSPGPKPAGPQDISPDQQAFDCQVKSRGDSVLRRFLGGITMISVRLFAVPALVALLGTGPVLAQQSLNGTITGNDVDRIAELARAYGTIERREDEDGVWLRGEMDGIVYTISFLNCNDAHQDCTSVQFRAWWESNGAHSMDRMNQWNRDRRFSAAYLDSNNNATIEWDVNLAGGVTATNFDDSIQWWQAVVRQFREQVVDPGFAAAGMSTTAPSTPSAPPAARGK</sequence>